<dbReference type="InterPro" id="IPR014060">
    <property type="entry name" value="PglZ"/>
</dbReference>
<dbReference type="AlphaFoldDB" id="A0AA35UYL3"/>
<reference evidence="1" key="1">
    <citation type="submission" date="2023-03" db="EMBL/GenBank/DDBJ databases">
        <authorList>
            <person name="Cleenwerck I."/>
        </authorList>
    </citation>
    <scope>NUCLEOTIDE SEQUENCE</scope>
    <source>
        <strain evidence="1">LMG 32879</strain>
    </source>
</reference>
<proteinExistence type="predicted"/>
<organism evidence="1 2">
    <name type="scientific">Brytella acorum</name>
    <dbReference type="NCBI Taxonomy" id="2959299"/>
    <lineage>
        <taxon>Bacteria</taxon>
        <taxon>Pseudomonadati</taxon>
        <taxon>Pseudomonadota</taxon>
        <taxon>Alphaproteobacteria</taxon>
        <taxon>Acetobacterales</taxon>
        <taxon>Acetobacteraceae</taxon>
        <taxon>Brytella</taxon>
    </lineage>
</organism>
<dbReference type="InterPro" id="IPR017850">
    <property type="entry name" value="Alkaline_phosphatase_core_sf"/>
</dbReference>
<evidence type="ECO:0000313" key="2">
    <source>
        <dbReference type="Proteomes" id="UP001176960"/>
    </source>
</evidence>
<dbReference type="EMBL" id="CATKSH010000002">
    <property type="protein sequence ID" value="CAI9119516.1"/>
    <property type="molecule type" value="Genomic_DNA"/>
</dbReference>
<dbReference type="NCBIfam" id="TIGR02687">
    <property type="entry name" value="BREX-1 system phosphatase PglZ type A"/>
    <property type="match status" value="1"/>
</dbReference>
<dbReference type="RefSeq" id="WP_289843399.1">
    <property type="nucleotide sequence ID" value="NZ_CATKSH010000002.1"/>
</dbReference>
<dbReference type="Gene3D" id="3.40.720.10">
    <property type="entry name" value="Alkaline Phosphatase, subunit A"/>
    <property type="match status" value="1"/>
</dbReference>
<keyword evidence="2" id="KW-1185">Reference proteome</keyword>
<protein>
    <submittedName>
        <fullName evidence="1">BREX-1 system phosphatase PglZ type A</fullName>
    </submittedName>
</protein>
<dbReference type="SUPFAM" id="SSF53649">
    <property type="entry name" value="Alkaline phosphatase-like"/>
    <property type="match status" value="1"/>
</dbReference>
<evidence type="ECO:0000313" key="1">
    <source>
        <dbReference type="EMBL" id="CAI9119516.1"/>
    </source>
</evidence>
<dbReference type="Proteomes" id="UP001176960">
    <property type="component" value="Unassembled WGS sequence"/>
</dbReference>
<dbReference type="Pfam" id="PF08665">
    <property type="entry name" value="PglZ"/>
    <property type="match status" value="1"/>
</dbReference>
<accession>A0AA35UYL3</accession>
<sequence>MLERIAKGLEGHFDKHRIVFWYDPAREFRAAFDGLSLNSVTKIEVVNTEFAVKHRILRECPKDQFLLYWEGPRPADIENWLLDVELANVVFKTDQVAIWLSDLGLPIGFEDLVREHQEFFRSSRRMEKLKAAIRGDDTKPTLRLKMLAICTGADGGFDTVVEVLLTELAEGREDSLRVTGRIGLDVFLWEQMGRIFGYRAERPSVGDFAITLFKSCYQSAVGGEPILTSDALVFFRRWKNNRNAGEVFAKLAADYAEALGIAEDLAKRDFRSLIEIDYFEEVDRAIIRALVHEVSAQTVAQADVLSWVRQRRQSHWYGAYRDLYEAIGYAAEFQQAMAQVALGMTSLAEGVQRYAKSWFRIDQLYRKFIWHMQKSGQATLMRELSEQVENHYVNSYLLRLNEAWQAHVDGAETWSAAPIPAQRSFYREHVGEFRRRDQKICVIISDALRYEVAEELLGRIRSLDRYEAIIEPVFGSLPSYTQLGMASLLPNGDLQIADNDTATVLVDGQSSQGLENRKKILAKGRSGDRTTALKAEELMGLDKDQARALVRDHDVIYVYHNLIDAIGDKQVSEERVFEAAEDTIEEIVRLVKKLNGANAANLIVTADHGFIYQHRPIEESDFSSAQVEGDTILFRDRRFILGRGLKANHGLRRFTPPQANLQGSVEMLIPKSINRLRRQGSGSRFVHGGATLQEVVVPVVKINKKRQSDTSAVEVEIIGSSNQMITSSQISVRFYQATAVTEKAQSRQLRAGIYAQSGELISDSHDLVFDFRSDNPREREIPVRFLLSRQADNFNDQDVILKLEERHGETSHFREYRTARFRMKRSFSNDFDF</sequence>
<name>A0AA35UYL3_9PROT</name>
<comment type="caution">
    <text evidence="1">The sequence shown here is derived from an EMBL/GenBank/DDBJ whole genome shotgun (WGS) entry which is preliminary data.</text>
</comment>
<gene>
    <name evidence="1" type="primary">pglZ</name>
    <name evidence="1" type="ORF">LMG32879_000331</name>
</gene>